<feature type="coiled-coil region" evidence="6">
    <location>
        <begin position="529"/>
        <end position="661"/>
    </location>
</feature>
<dbReference type="Proteomes" id="UP000233325">
    <property type="component" value="Unassembled WGS sequence"/>
</dbReference>
<comment type="caution">
    <text evidence="8">The sequence shown here is derived from an EMBL/GenBank/DDBJ whole genome shotgun (WGS) entry which is preliminary data.</text>
</comment>
<evidence type="ECO:0000313" key="9">
    <source>
        <dbReference type="Proteomes" id="UP000233325"/>
    </source>
</evidence>
<dbReference type="GO" id="GO:0003677">
    <property type="term" value="F:DNA binding"/>
    <property type="evidence" value="ECO:0007669"/>
    <property type="project" value="UniProtKB-UniRule"/>
</dbReference>
<dbReference type="GO" id="GO:0030261">
    <property type="term" value="P:chromosome condensation"/>
    <property type="evidence" value="ECO:0007669"/>
    <property type="project" value="InterPro"/>
</dbReference>
<sequence>MYLEKLEIQGFKSFANKNKLVFSNTIDKNGHRGLTAIVGPNGSGKSNIADAVRWVLGEQSLKTLRGKKSEDVIFNGSDQKSRLSMAEVSLFLNNADRQLTPPVVTEVDSDTPETDASGHSLSPFDYDEIVITRRLYRNGDSEYLLNGSRVRLADIQIMLAKANVGQRTYSVIGQGMVENFLNTGAAERKDFFDEATGVKQFQIKRDSALNKLENSYENMQQVEMLLTEIRPRLKILTRQVDKLKKRGALEEELFARQHKYYHSLWQDINEKLSGTTSRLNLLEKDKKAKEEELAGVNAELEKIKSESDNENGAPIQEKLRAVQNERNEIVRAIARLNAELELQLEAQGQFDAAWLNNKHEELKNEEQRLQSEINTLSKTGDATKESALRAELQQLGVEISRRDEIKRKSELKQEEKNQLLKRLARLDAVLEANLEAQGQFDVAWLNNKHDELSRALDGINQEIAKIDVDTLRGEISGLDSQRVQLDSLIARGNSELQNINREIKASAKPAASRDEINLSIENFLSRLDAIKSEQNLDRIKTLIEEAKQEFQKQIRTLIDGENEAKLEKARNLQEEIIKHNEDRQALIAEINDLRLDLSTKQERRRLLEAQQIQATREIKEIKDNIARSEVKFDADKINSEKEIISKQLSTLEEEIRDALSESQTANLYTDRQRLVNEINECRVAAASKQDKQRHLDEKLRQLGKEIKDIQEKIAKSQVKFDADKINSDKAALNKRLAEIDSQISSWQSELQAENDRKDEEKRRLFAFQSQIQNLQSGLNIISNELNALKVEAARQETRLEDLENNIHDDELELSLIKEYAVSAEDDGLDDDRLRKRINELKSQLEMIGGIDPETEKEYTETNERYNFLEKQTADLDTAIESLEKIIAELDINIKERFEKEFKIISEKFSEYFKILFNGGSAKIYKLETIENEEGASTEATSTTPEDDRFKRLKRLRKHSSLGLAGIEIQATPPGKKIQTISMLSGGERALTAIALICAIISANPSPFVVLDEVDAALDEANSERLAQILDDLSSKTQFVTITHNRASMKRASIIYGVTMKADGVSQLLSIRLDDINAFRS</sequence>
<dbReference type="InterPro" id="IPR003395">
    <property type="entry name" value="RecF/RecN/SMC_N"/>
</dbReference>
<evidence type="ECO:0000256" key="5">
    <source>
        <dbReference type="ARBA" id="ARBA00023125"/>
    </source>
</evidence>
<dbReference type="PIRSF" id="PIRSF005719">
    <property type="entry name" value="SMC"/>
    <property type="match status" value="1"/>
</dbReference>
<evidence type="ECO:0000256" key="3">
    <source>
        <dbReference type="ARBA" id="ARBA00022840"/>
    </source>
</evidence>
<dbReference type="GO" id="GO:0007059">
    <property type="term" value="P:chromosome segregation"/>
    <property type="evidence" value="ECO:0007669"/>
    <property type="project" value="UniProtKB-UniRule"/>
</dbReference>
<dbReference type="Pfam" id="PF02463">
    <property type="entry name" value="SMC_N"/>
    <property type="match status" value="1"/>
</dbReference>
<comment type="domain">
    <text evidence="6">Contains large globular domains required for ATP hydrolysis at each terminus and a third globular domain forming a flexible hinge near the middle of the molecule. These domains are separated by coiled-coil structures.</text>
</comment>
<feature type="coiled-coil region" evidence="6">
    <location>
        <begin position="272"/>
        <end position="462"/>
    </location>
</feature>
<keyword evidence="1 6" id="KW-0963">Cytoplasm</keyword>
<reference evidence="8 9" key="1">
    <citation type="journal article" date="2017" name="ISME J.">
        <title>Potential for microbial H2 and metal transformations associated with novel bacteria and archaea in deep terrestrial subsurface sediments.</title>
        <authorList>
            <person name="Hernsdorf A.W."/>
            <person name="Amano Y."/>
            <person name="Miyakawa K."/>
            <person name="Ise K."/>
            <person name="Suzuki Y."/>
            <person name="Anantharaman K."/>
            <person name="Probst A."/>
            <person name="Burstein D."/>
            <person name="Thomas B.C."/>
            <person name="Banfield J.F."/>
        </authorList>
    </citation>
    <scope>NUCLEOTIDE SEQUENCE [LARGE SCALE GENOMIC DNA]</scope>
    <source>
        <strain evidence="8">HGW-Falkowbacteria-2</strain>
    </source>
</reference>
<dbReference type="AlphaFoldDB" id="A0A2N2DXN6"/>
<comment type="subcellular location">
    <subcellularLocation>
        <location evidence="6">Cytoplasm</location>
    </subcellularLocation>
</comment>
<dbReference type="GO" id="GO:0016887">
    <property type="term" value="F:ATP hydrolysis activity"/>
    <property type="evidence" value="ECO:0007669"/>
    <property type="project" value="InterPro"/>
</dbReference>
<keyword evidence="5 6" id="KW-0238">DNA-binding</keyword>
<comment type="subunit">
    <text evidence="6">Homodimer.</text>
</comment>
<evidence type="ECO:0000256" key="6">
    <source>
        <dbReference type="HAMAP-Rule" id="MF_01894"/>
    </source>
</evidence>
<keyword evidence="3 6" id="KW-0067">ATP-binding</keyword>
<accession>A0A2N2DXN6</accession>
<dbReference type="GO" id="GO:0006260">
    <property type="term" value="P:DNA replication"/>
    <property type="evidence" value="ECO:0007669"/>
    <property type="project" value="UniProtKB-UniRule"/>
</dbReference>
<name>A0A2N2DXN6_9BACT</name>
<dbReference type="GO" id="GO:0005524">
    <property type="term" value="F:ATP binding"/>
    <property type="evidence" value="ECO:0007669"/>
    <property type="project" value="UniProtKB-UniRule"/>
</dbReference>
<gene>
    <name evidence="6" type="primary">smc</name>
    <name evidence="8" type="ORF">CVU83_03235</name>
</gene>
<proteinExistence type="inferred from homology"/>
<dbReference type="GO" id="GO:0007062">
    <property type="term" value="P:sister chromatid cohesion"/>
    <property type="evidence" value="ECO:0007669"/>
    <property type="project" value="InterPro"/>
</dbReference>
<evidence type="ECO:0000256" key="2">
    <source>
        <dbReference type="ARBA" id="ARBA00022741"/>
    </source>
</evidence>
<dbReference type="SUPFAM" id="SSF52540">
    <property type="entry name" value="P-loop containing nucleoside triphosphate hydrolases"/>
    <property type="match status" value="1"/>
</dbReference>
<feature type="domain" description="RecF/RecN/SMC N-terminal" evidence="7">
    <location>
        <begin position="2"/>
        <end position="1065"/>
    </location>
</feature>
<dbReference type="HAMAP" id="MF_01894">
    <property type="entry name" value="Smc_prok"/>
    <property type="match status" value="1"/>
</dbReference>
<dbReference type="EMBL" id="PHAH01000051">
    <property type="protein sequence ID" value="PKM87236.1"/>
    <property type="molecule type" value="Genomic_DNA"/>
</dbReference>
<dbReference type="Gene3D" id="3.40.50.300">
    <property type="entry name" value="P-loop containing nucleotide triphosphate hydrolases"/>
    <property type="match status" value="2"/>
</dbReference>
<dbReference type="SUPFAM" id="SSF57997">
    <property type="entry name" value="Tropomyosin"/>
    <property type="match status" value="1"/>
</dbReference>
<evidence type="ECO:0000313" key="8">
    <source>
        <dbReference type="EMBL" id="PKM87236.1"/>
    </source>
</evidence>
<protein>
    <recommendedName>
        <fullName evidence="6">Chromosome partition protein Smc</fullName>
    </recommendedName>
</protein>
<feature type="coiled-coil region" evidence="6">
    <location>
        <begin position="692"/>
        <end position="819"/>
    </location>
</feature>
<comment type="similarity">
    <text evidence="6">Belongs to the SMC family.</text>
</comment>
<comment type="function">
    <text evidence="6">Required for chromosome condensation and partitioning.</text>
</comment>
<dbReference type="InterPro" id="IPR024704">
    <property type="entry name" value="SMC"/>
</dbReference>
<evidence type="ECO:0000256" key="1">
    <source>
        <dbReference type="ARBA" id="ARBA00022490"/>
    </source>
</evidence>
<evidence type="ECO:0000259" key="7">
    <source>
        <dbReference type="Pfam" id="PF02463"/>
    </source>
</evidence>
<dbReference type="InterPro" id="IPR011890">
    <property type="entry name" value="SMC_prok"/>
</dbReference>
<keyword evidence="2 6" id="KW-0547">Nucleotide-binding</keyword>
<evidence type="ECO:0000256" key="4">
    <source>
        <dbReference type="ARBA" id="ARBA00023054"/>
    </source>
</evidence>
<dbReference type="PANTHER" id="PTHR43977">
    <property type="entry name" value="STRUCTURAL MAINTENANCE OF CHROMOSOMES PROTEIN 3"/>
    <property type="match status" value="1"/>
</dbReference>
<organism evidence="8 9">
    <name type="scientific">Candidatus Falkowbacteria bacterium HGW-Falkowbacteria-2</name>
    <dbReference type="NCBI Taxonomy" id="2013769"/>
    <lineage>
        <taxon>Bacteria</taxon>
        <taxon>Candidatus Falkowiibacteriota</taxon>
    </lineage>
</organism>
<keyword evidence="4 6" id="KW-0175">Coiled coil</keyword>
<dbReference type="InterPro" id="IPR027417">
    <property type="entry name" value="P-loop_NTPase"/>
</dbReference>
<dbReference type="GO" id="GO:0005737">
    <property type="term" value="C:cytoplasm"/>
    <property type="evidence" value="ECO:0007669"/>
    <property type="project" value="UniProtKB-SubCell"/>
</dbReference>
<feature type="binding site" evidence="6">
    <location>
        <begin position="40"/>
        <end position="47"/>
    </location>
    <ligand>
        <name>ATP</name>
        <dbReference type="ChEBI" id="CHEBI:30616"/>
    </ligand>
</feature>